<dbReference type="PANTHER" id="PTHR30290:SF10">
    <property type="entry name" value="PERIPLASMIC OLIGOPEPTIDE-BINDING PROTEIN-RELATED"/>
    <property type="match status" value="1"/>
</dbReference>
<evidence type="ECO:0000259" key="5">
    <source>
        <dbReference type="Pfam" id="PF00496"/>
    </source>
</evidence>
<dbReference type="Pfam" id="PF00496">
    <property type="entry name" value="SBP_bac_5"/>
    <property type="match status" value="1"/>
</dbReference>
<organism evidence="6 7">
    <name type="scientific">Blastococcus colisei</name>
    <dbReference type="NCBI Taxonomy" id="1564162"/>
    <lineage>
        <taxon>Bacteria</taxon>
        <taxon>Bacillati</taxon>
        <taxon>Actinomycetota</taxon>
        <taxon>Actinomycetes</taxon>
        <taxon>Geodermatophilales</taxon>
        <taxon>Geodermatophilaceae</taxon>
        <taxon>Blastococcus</taxon>
    </lineage>
</organism>
<reference evidence="6 7" key="1">
    <citation type="submission" date="2019-06" db="EMBL/GenBank/DDBJ databases">
        <title>Sequencing the genomes of 1000 actinobacteria strains.</title>
        <authorList>
            <person name="Klenk H.-P."/>
        </authorList>
    </citation>
    <scope>NUCLEOTIDE SEQUENCE [LARGE SCALE GENOMIC DNA]</scope>
    <source>
        <strain evidence="6 7">DSM 46837</strain>
    </source>
</reference>
<dbReference type="AlphaFoldDB" id="A0A543PJT7"/>
<proteinExistence type="inferred from homology"/>
<keyword evidence="7" id="KW-1185">Reference proteome</keyword>
<comment type="subcellular location">
    <subcellularLocation>
        <location evidence="1">Cell envelope</location>
    </subcellularLocation>
</comment>
<dbReference type="OrthoDB" id="9796817at2"/>
<keyword evidence="3" id="KW-0813">Transport</keyword>
<dbReference type="RefSeq" id="WP_142026763.1">
    <property type="nucleotide sequence ID" value="NZ_VFQE01000001.1"/>
</dbReference>
<dbReference type="GO" id="GO:0015833">
    <property type="term" value="P:peptide transport"/>
    <property type="evidence" value="ECO:0007669"/>
    <property type="project" value="TreeGrafter"/>
</dbReference>
<name>A0A543PJT7_9ACTN</name>
<dbReference type="GO" id="GO:1904680">
    <property type="term" value="F:peptide transmembrane transporter activity"/>
    <property type="evidence" value="ECO:0007669"/>
    <property type="project" value="TreeGrafter"/>
</dbReference>
<dbReference type="SUPFAM" id="SSF53850">
    <property type="entry name" value="Periplasmic binding protein-like II"/>
    <property type="match status" value="1"/>
</dbReference>
<comment type="caution">
    <text evidence="6">The sequence shown here is derived from an EMBL/GenBank/DDBJ whole genome shotgun (WGS) entry which is preliminary data.</text>
</comment>
<gene>
    <name evidence="6" type="ORF">FHU33_3837</name>
</gene>
<dbReference type="GO" id="GO:0030313">
    <property type="term" value="C:cell envelope"/>
    <property type="evidence" value="ECO:0007669"/>
    <property type="project" value="UniProtKB-SubCell"/>
</dbReference>
<dbReference type="InterPro" id="IPR000914">
    <property type="entry name" value="SBP_5_dom"/>
</dbReference>
<protein>
    <submittedName>
        <fullName evidence="6">Peptide/nickel transport system substrate-binding protein</fullName>
    </submittedName>
</protein>
<evidence type="ECO:0000313" key="7">
    <source>
        <dbReference type="Proteomes" id="UP000319865"/>
    </source>
</evidence>
<evidence type="ECO:0000256" key="3">
    <source>
        <dbReference type="ARBA" id="ARBA00022448"/>
    </source>
</evidence>
<dbReference type="EMBL" id="VFQE01000001">
    <property type="protein sequence ID" value="TQN44336.1"/>
    <property type="molecule type" value="Genomic_DNA"/>
</dbReference>
<sequence length="380" mass="41720">MIDAPGPWASGAFTLVEGRSLIETEAVVTDGEDRTWLQTEHRSPTVRLRANPHYWDRKRGPRLAEVEFRNDLDAGTALDLVCDSVGEVDIVTEVPHASAARVRGSRHARLVTVDAVRALAGVIDRDADGLPLSDVRARRALNLAIDRAGLVRDVFGGLARPLAGLTPPTPLTVAHRAPDRLLPYRHDAAEAARLWQAAGGAERPLRLAAFEAWGAVAAVVAEQWRLTLGVTVEVSVLRRDDERETRRALAGKGPRNWDVLLLEQGSQSVDVPPLELHRGFVGRSGEFRAGPVDPVFERLFADLVAQTSQLRQVVAANRIDRYVTEQALALFLVAPKVLYAVNREVDFRPYATSFELADTSVRDGHWSLAEPLPLLDDQVP</sequence>
<evidence type="ECO:0000313" key="6">
    <source>
        <dbReference type="EMBL" id="TQN44336.1"/>
    </source>
</evidence>
<accession>A0A543PJT7</accession>
<evidence type="ECO:0000256" key="4">
    <source>
        <dbReference type="ARBA" id="ARBA00022729"/>
    </source>
</evidence>
<keyword evidence="4" id="KW-0732">Signal</keyword>
<dbReference type="PANTHER" id="PTHR30290">
    <property type="entry name" value="PERIPLASMIC BINDING COMPONENT OF ABC TRANSPORTER"/>
    <property type="match status" value="1"/>
</dbReference>
<comment type="similarity">
    <text evidence="2">Belongs to the bacterial solute-binding protein 5 family.</text>
</comment>
<dbReference type="Gene3D" id="3.40.190.10">
    <property type="entry name" value="Periplasmic binding protein-like II"/>
    <property type="match status" value="1"/>
</dbReference>
<evidence type="ECO:0000256" key="1">
    <source>
        <dbReference type="ARBA" id="ARBA00004196"/>
    </source>
</evidence>
<evidence type="ECO:0000256" key="2">
    <source>
        <dbReference type="ARBA" id="ARBA00005695"/>
    </source>
</evidence>
<dbReference type="InterPro" id="IPR039424">
    <property type="entry name" value="SBP_5"/>
</dbReference>
<dbReference type="Gene3D" id="3.10.105.10">
    <property type="entry name" value="Dipeptide-binding Protein, Domain 3"/>
    <property type="match status" value="1"/>
</dbReference>
<feature type="domain" description="Solute-binding protein family 5" evidence="5">
    <location>
        <begin position="45"/>
        <end position="240"/>
    </location>
</feature>
<dbReference type="Proteomes" id="UP000319865">
    <property type="component" value="Unassembled WGS sequence"/>
</dbReference>